<keyword evidence="3" id="KW-1185">Reference proteome</keyword>
<evidence type="ECO:0008006" key="4">
    <source>
        <dbReference type="Google" id="ProtNLM"/>
    </source>
</evidence>
<evidence type="ECO:0000313" key="2">
    <source>
        <dbReference type="EMBL" id="SMP58333.1"/>
    </source>
</evidence>
<accession>A0AA45WWK3</accession>
<evidence type="ECO:0000313" key="3">
    <source>
        <dbReference type="Proteomes" id="UP001158066"/>
    </source>
</evidence>
<organism evidence="2 3">
    <name type="scientific">Anoxynatronum buryatiense</name>
    <dbReference type="NCBI Taxonomy" id="489973"/>
    <lineage>
        <taxon>Bacteria</taxon>
        <taxon>Bacillati</taxon>
        <taxon>Bacillota</taxon>
        <taxon>Clostridia</taxon>
        <taxon>Eubacteriales</taxon>
        <taxon>Clostridiaceae</taxon>
        <taxon>Anoxynatronum</taxon>
    </lineage>
</organism>
<dbReference type="AlphaFoldDB" id="A0AA45WWK3"/>
<proteinExistence type="predicted"/>
<dbReference type="EMBL" id="FXUF01000007">
    <property type="protein sequence ID" value="SMP58333.1"/>
    <property type="molecule type" value="Genomic_DNA"/>
</dbReference>
<gene>
    <name evidence="2" type="ORF">SAMN06296020_10765</name>
</gene>
<reference evidence="2" key="1">
    <citation type="submission" date="2017-05" db="EMBL/GenBank/DDBJ databases">
        <authorList>
            <person name="Varghese N."/>
            <person name="Submissions S."/>
        </authorList>
    </citation>
    <scope>NUCLEOTIDE SEQUENCE</scope>
    <source>
        <strain evidence="2">Su22</strain>
    </source>
</reference>
<feature type="region of interest" description="Disordered" evidence="1">
    <location>
        <begin position="55"/>
        <end position="83"/>
    </location>
</feature>
<protein>
    <recommendedName>
        <fullName evidence="4">DUF370 domain-containing protein</fullName>
    </recommendedName>
</protein>
<sequence>MYLHIGEGLLVKKSEVIAILDARQIMDAENSQVFFDTFSGDHSLHENNIKSFVMVDAPKGQTKSSRRRLQKRDQKRDHQKNKPLILVSAIASTTLQKRFHSKNEEMMDIELRETHGKQTKQL</sequence>
<dbReference type="Proteomes" id="UP001158066">
    <property type="component" value="Unassembled WGS sequence"/>
</dbReference>
<evidence type="ECO:0000256" key="1">
    <source>
        <dbReference type="SAM" id="MobiDB-lite"/>
    </source>
</evidence>
<comment type="caution">
    <text evidence="2">The sequence shown here is derived from an EMBL/GenBank/DDBJ whole genome shotgun (WGS) entry which is preliminary data.</text>
</comment>
<dbReference type="RefSeq" id="WP_283409392.1">
    <property type="nucleotide sequence ID" value="NZ_FXUF01000007.1"/>
</dbReference>
<name>A0AA45WWK3_9CLOT</name>